<name>A0AAV5E7R2_ELECO</name>
<reference evidence="2" key="2">
    <citation type="submission" date="2021-12" db="EMBL/GenBank/DDBJ databases">
        <title>Resequencing data analysis of finger millet.</title>
        <authorList>
            <person name="Hatakeyama M."/>
            <person name="Aluri S."/>
            <person name="Balachadran M.T."/>
            <person name="Sivarajan S.R."/>
            <person name="Poveda L."/>
            <person name="Shimizu-Inatsugi R."/>
            <person name="Schlapbach R."/>
            <person name="Sreeman S.M."/>
            <person name="Shimizu K.K."/>
        </authorList>
    </citation>
    <scope>NUCLEOTIDE SEQUENCE</scope>
</reference>
<keyword evidence="3" id="KW-1185">Reference proteome</keyword>
<proteinExistence type="predicted"/>
<evidence type="ECO:0000256" key="1">
    <source>
        <dbReference type="SAM" id="MobiDB-lite"/>
    </source>
</evidence>
<accession>A0AAV5E7R2</accession>
<feature type="compositionally biased region" description="Basic and acidic residues" evidence="1">
    <location>
        <begin position="91"/>
        <end position="102"/>
    </location>
</feature>
<evidence type="ECO:0000313" key="2">
    <source>
        <dbReference type="EMBL" id="GJN18652.1"/>
    </source>
</evidence>
<gene>
    <name evidence="2" type="primary">gb05833</name>
    <name evidence="2" type="ORF">PR202_gb05833</name>
</gene>
<dbReference type="EMBL" id="BQKI01000073">
    <property type="protein sequence ID" value="GJN18652.1"/>
    <property type="molecule type" value="Genomic_DNA"/>
</dbReference>
<sequence>MEQQMENTKRDLVDIDALECGGVKPVEAGYMFHETLLTDQVINTRGFEICSENKQKEALFGKLNISEVEGSESNQTLMMEPQEPLPPDPKNPAEAKQEKLENETEMSICRDNDEESEKDHTAAEVTITRNLDRQGENGKGLAEESTKSYENLASNPKGTACLLKLGKSSIEEVKRTYNTRSMYLKDIKESLGRIRAEPLNRVQTAGVGNYSRHAVQEPISVCKEIKVPFRDSSRDFGREHASELVLASPPEETSRWRQEQYALQILEDVQNSRIAEKTRMEMEIRVLKAQIASMERQVMNMDHFAEVKSRSKRH</sequence>
<comment type="caution">
    <text evidence="2">The sequence shown here is derived from an EMBL/GenBank/DDBJ whole genome shotgun (WGS) entry which is preliminary data.</text>
</comment>
<protein>
    <submittedName>
        <fullName evidence="2">Uncharacterized protein</fullName>
    </submittedName>
</protein>
<dbReference type="Proteomes" id="UP001054889">
    <property type="component" value="Unassembled WGS sequence"/>
</dbReference>
<organism evidence="2 3">
    <name type="scientific">Eleusine coracana subsp. coracana</name>
    <dbReference type="NCBI Taxonomy" id="191504"/>
    <lineage>
        <taxon>Eukaryota</taxon>
        <taxon>Viridiplantae</taxon>
        <taxon>Streptophyta</taxon>
        <taxon>Embryophyta</taxon>
        <taxon>Tracheophyta</taxon>
        <taxon>Spermatophyta</taxon>
        <taxon>Magnoliopsida</taxon>
        <taxon>Liliopsida</taxon>
        <taxon>Poales</taxon>
        <taxon>Poaceae</taxon>
        <taxon>PACMAD clade</taxon>
        <taxon>Chloridoideae</taxon>
        <taxon>Cynodonteae</taxon>
        <taxon>Eleusininae</taxon>
        <taxon>Eleusine</taxon>
    </lineage>
</organism>
<feature type="compositionally biased region" description="Basic and acidic residues" evidence="1">
    <location>
        <begin position="130"/>
        <end position="147"/>
    </location>
</feature>
<feature type="region of interest" description="Disordered" evidence="1">
    <location>
        <begin position="78"/>
        <end position="154"/>
    </location>
</feature>
<evidence type="ECO:0000313" key="3">
    <source>
        <dbReference type="Proteomes" id="UP001054889"/>
    </source>
</evidence>
<reference evidence="2" key="1">
    <citation type="journal article" date="2018" name="DNA Res.">
        <title>Multiple hybrid de novo genome assembly of finger millet, an orphan allotetraploid crop.</title>
        <authorList>
            <person name="Hatakeyama M."/>
            <person name="Aluri S."/>
            <person name="Balachadran M.T."/>
            <person name="Sivarajan S.R."/>
            <person name="Patrignani A."/>
            <person name="Gruter S."/>
            <person name="Poveda L."/>
            <person name="Shimizu-Inatsugi R."/>
            <person name="Baeten J."/>
            <person name="Francoijs K.J."/>
            <person name="Nataraja K.N."/>
            <person name="Reddy Y.A.N."/>
            <person name="Phadnis S."/>
            <person name="Ravikumar R.L."/>
            <person name="Schlapbach R."/>
            <person name="Sreeman S.M."/>
            <person name="Shimizu K.K."/>
        </authorList>
    </citation>
    <scope>NUCLEOTIDE SEQUENCE</scope>
</reference>
<dbReference type="AlphaFoldDB" id="A0AAV5E7R2"/>